<dbReference type="EMBL" id="LFWU01000017">
    <property type="protein sequence ID" value="KON33914.1"/>
    <property type="molecule type" value="Genomic_DNA"/>
</dbReference>
<feature type="transmembrane region" description="Helical" evidence="1">
    <location>
        <begin position="376"/>
        <end position="397"/>
    </location>
</feature>
<feature type="transmembrane region" description="Helical" evidence="1">
    <location>
        <begin position="213"/>
        <end position="236"/>
    </location>
</feature>
<evidence type="ECO:0000313" key="2">
    <source>
        <dbReference type="EMBL" id="KON33914.1"/>
    </source>
</evidence>
<feature type="transmembrane region" description="Helical" evidence="1">
    <location>
        <begin position="147"/>
        <end position="165"/>
    </location>
</feature>
<keyword evidence="1" id="KW-0812">Transmembrane</keyword>
<proteinExistence type="predicted"/>
<gene>
    <name evidence="2" type="ORF">AC477_00970</name>
</gene>
<feature type="transmembrane region" description="Helical" evidence="1">
    <location>
        <begin position="348"/>
        <end position="370"/>
    </location>
</feature>
<feature type="transmembrane region" description="Helical" evidence="1">
    <location>
        <begin position="62"/>
        <end position="82"/>
    </location>
</feature>
<protein>
    <submittedName>
        <fullName evidence="2">Uncharacterized protein</fullName>
    </submittedName>
</protein>
<dbReference type="AlphaFoldDB" id="A0A0M0BZM4"/>
<name>A0A0M0BZM4_9ARCH</name>
<evidence type="ECO:0000256" key="1">
    <source>
        <dbReference type="SAM" id="Phobius"/>
    </source>
</evidence>
<organism evidence="2 3">
    <name type="scientific">miscellaneous Crenarchaeota group-1 archaeon SG8-32-1</name>
    <dbReference type="NCBI Taxonomy" id="1685124"/>
    <lineage>
        <taxon>Archaea</taxon>
        <taxon>Candidatus Bathyarchaeota</taxon>
        <taxon>MCG-1</taxon>
    </lineage>
</organism>
<accession>A0A0M0BZM4</accession>
<reference evidence="2 3" key="1">
    <citation type="submission" date="2015-06" db="EMBL/GenBank/DDBJ databases">
        <title>New insights into the roles of widespread benthic archaea in carbon and nitrogen cycling.</title>
        <authorList>
            <person name="Lazar C.S."/>
            <person name="Baker B.J."/>
            <person name="Seitz K.W."/>
            <person name="Hyde A.S."/>
            <person name="Dick G.J."/>
            <person name="Hinrichs K.-U."/>
            <person name="Teske A.P."/>
        </authorList>
    </citation>
    <scope>NUCLEOTIDE SEQUENCE [LARGE SCALE GENOMIC DNA]</scope>
    <source>
        <strain evidence="2">SG8-32-1</strain>
    </source>
</reference>
<dbReference type="Pfam" id="PF09847">
    <property type="entry name" value="12TM_1"/>
    <property type="match status" value="1"/>
</dbReference>
<feature type="transmembrane region" description="Helical" evidence="1">
    <location>
        <begin position="516"/>
        <end position="537"/>
    </location>
</feature>
<comment type="caution">
    <text evidence="2">The sequence shown here is derived from an EMBL/GenBank/DDBJ whole genome shotgun (WGS) entry which is preliminary data.</text>
</comment>
<feature type="transmembrane region" description="Helical" evidence="1">
    <location>
        <begin position="418"/>
        <end position="439"/>
    </location>
</feature>
<feature type="transmembrane region" description="Helical" evidence="1">
    <location>
        <begin position="279"/>
        <end position="298"/>
    </location>
</feature>
<feature type="transmembrane region" description="Helical" evidence="1">
    <location>
        <begin position="491"/>
        <end position="510"/>
    </location>
</feature>
<feature type="transmembrane region" description="Helical" evidence="1">
    <location>
        <begin position="451"/>
        <end position="471"/>
    </location>
</feature>
<sequence length="542" mass="59330">MKLLEAWRNSRLPYKEVVFRSIAEERGRMWWGGFGKGQLGEDSQNDYELTKKALRIAKWDKSLVSIFCVIAAIVPFTAQFFGSPMIGLTSAISLSLAVTFGFIALYAIQTLSSFVSAESCVLLSTLPINQKDFSLVTLFSFVRSVDYIVIGSILSQLIMVIYYTWSPVAVLIMFVACIVNTVLAVAVSLWFSRIFTKNLSSGGRSKKATVLRLFFILMWGSLLMGVSLLISLPYYIVPSLELTLLGSESITYLLFGLFPPFSAGITVANISSPVVADSIVLIGAASLIVYVIVALFAGKWMIKTVKQISTGTDIKIARVTAKNFSIKPRSPLLGYVIKDLKVSSRNPATAFFFALPVLETVIVSFVTVNFEMMRASTLLVSSFMGGIFVLLMPLALLSAEGTGLEFTKTLPLNINKLVISKTLISTLTYVPIPIVLLIMALMKPLTSPTALLIPFFIVLSIASASIFEIQLFLSSVTKGKLAALIHDLKKLIIGIAILLLPLVAYSVLYLVSFSHIFAVFIMGCISVLEIVIAFALLKHNKH</sequence>
<dbReference type="InterPro" id="IPR018646">
    <property type="entry name" value="12TM_1"/>
</dbReference>
<keyword evidence="1" id="KW-1133">Transmembrane helix</keyword>
<evidence type="ECO:0000313" key="3">
    <source>
        <dbReference type="Proteomes" id="UP000037237"/>
    </source>
</evidence>
<keyword evidence="1" id="KW-0472">Membrane</keyword>
<feature type="transmembrane region" description="Helical" evidence="1">
    <location>
        <begin position="88"/>
        <end position="108"/>
    </location>
</feature>
<feature type="transmembrane region" description="Helical" evidence="1">
    <location>
        <begin position="171"/>
        <end position="192"/>
    </location>
</feature>
<dbReference type="Proteomes" id="UP000037237">
    <property type="component" value="Unassembled WGS sequence"/>
</dbReference>